<organism evidence="1 2">
    <name type="scientific">Candidatus Chloroploca asiatica</name>
    <dbReference type="NCBI Taxonomy" id="1506545"/>
    <lineage>
        <taxon>Bacteria</taxon>
        <taxon>Bacillati</taxon>
        <taxon>Chloroflexota</taxon>
        <taxon>Chloroflexia</taxon>
        <taxon>Chloroflexales</taxon>
        <taxon>Chloroflexineae</taxon>
        <taxon>Oscillochloridaceae</taxon>
        <taxon>Candidatus Chloroploca</taxon>
    </lineage>
</organism>
<comment type="caution">
    <text evidence="1">The sequence shown here is derived from an EMBL/GenBank/DDBJ whole genome shotgun (WGS) entry which is preliminary data.</text>
</comment>
<proteinExistence type="predicted"/>
<accession>A0A2H3KIW5</accession>
<gene>
    <name evidence="1" type="ORF">A9Q02_17605</name>
</gene>
<reference evidence="1 2" key="1">
    <citation type="submission" date="2016-05" db="EMBL/GenBank/DDBJ databases">
        <authorList>
            <person name="Lavstsen T."/>
            <person name="Jespersen J.S."/>
        </authorList>
    </citation>
    <scope>NUCLEOTIDE SEQUENCE [LARGE SCALE GENOMIC DNA]</scope>
    <source>
        <strain evidence="1 2">B7-9</strain>
    </source>
</reference>
<dbReference type="Proteomes" id="UP000220922">
    <property type="component" value="Unassembled WGS sequence"/>
</dbReference>
<evidence type="ECO:0000313" key="1">
    <source>
        <dbReference type="EMBL" id="PDV97803.1"/>
    </source>
</evidence>
<dbReference type="AlphaFoldDB" id="A0A2H3KIW5"/>
<evidence type="ECO:0000313" key="2">
    <source>
        <dbReference type="Proteomes" id="UP000220922"/>
    </source>
</evidence>
<sequence>MAEFKCGYCGERFAGAAIAQAHANGCAAQPSPASLGATTGLIYACTACGAVFANAEAVQTHTTQCPERKRAPYVAQIERTP</sequence>
<protein>
    <recommendedName>
        <fullName evidence="3">C2H2-type domain-containing protein</fullName>
    </recommendedName>
</protein>
<dbReference type="Gene3D" id="3.30.160.60">
    <property type="entry name" value="Classic Zinc Finger"/>
    <property type="match status" value="1"/>
</dbReference>
<evidence type="ECO:0008006" key="3">
    <source>
        <dbReference type="Google" id="ProtNLM"/>
    </source>
</evidence>
<keyword evidence="2" id="KW-1185">Reference proteome</keyword>
<dbReference type="EMBL" id="LYXE01000123">
    <property type="protein sequence ID" value="PDV97803.1"/>
    <property type="molecule type" value="Genomic_DNA"/>
</dbReference>
<dbReference type="RefSeq" id="WP_172451057.1">
    <property type="nucleotide sequence ID" value="NZ_LYXE01000123.1"/>
</dbReference>
<name>A0A2H3KIW5_9CHLR</name>